<dbReference type="InterPro" id="IPR012061">
    <property type="entry name" value="Glu_synth_lsu_3"/>
</dbReference>
<dbReference type="GO" id="GO:0016041">
    <property type="term" value="F:glutamate synthase (ferredoxin) activity"/>
    <property type="evidence" value="ECO:0007669"/>
    <property type="project" value="UniProtKB-EC"/>
</dbReference>
<proteinExistence type="predicted"/>
<dbReference type="OrthoDB" id="9803192at2"/>
<dbReference type="Proteomes" id="UP000095662">
    <property type="component" value="Unassembled WGS sequence"/>
</dbReference>
<dbReference type="AlphaFoldDB" id="A0A174ZKU1"/>
<evidence type="ECO:0000313" key="2">
    <source>
        <dbReference type="EMBL" id="CUQ86582.1"/>
    </source>
</evidence>
<dbReference type="SUPFAM" id="SSF69336">
    <property type="entry name" value="Alpha subunit of glutamate synthase, C-terminal domain"/>
    <property type="match status" value="1"/>
</dbReference>
<name>A0A174ZKU1_9FIRM</name>
<sequence length="241" mass="25963">MTVLNANEIGYYDLNKKIVECDDNDITITDAMGQRYIGCGVAGKTITVEGTPGNALGAYLDGSTIIVHGNGQDAIGDTMNNGEIFIHGNCGDTTGYAMRSGKIFVKGNAGYRVGIHMKEYHEFYPKIIIGGKVGDFLGEYQAGGIIIVLGIGCDGKAPIGSFCGTGMHGGHMYIRSDEAPKGLPVQVSCEVADDSDKADIREYVDEFAKNFGYNTNELLKGRFYKLSPNTASPYKQLYTHN</sequence>
<keyword evidence="2" id="KW-0560">Oxidoreductase</keyword>
<organism evidence="2 3">
    <name type="scientific">[Eubacterium] siraeum</name>
    <dbReference type="NCBI Taxonomy" id="39492"/>
    <lineage>
        <taxon>Bacteria</taxon>
        <taxon>Bacillati</taxon>
        <taxon>Bacillota</taxon>
        <taxon>Clostridia</taxon>
        <taxon>Eubacteriales</taxon>
        <taxon>Oscillospiraceae</taxon>
        <taxon>Oscillospiraceae incertae sedis</taxon>
    </lineage>
</organism>
<dbReference type="EC" id="1.4.7.1" evidence="2"/>
<dbReference type="InterPro" id="IPR002489">
    <property type="entry name" value="Glu_synth_asu_C"/>
</dbReference>
<protein>
    <submittedName>
        <fullName evidence="2">Ferredoxin-dependent glutamate synthase 2</fullName>
        <ecNumber evidence="2">1.4.7.1</ecNumber>
    </submittedName>
</protein>
<reference evidence="2 3" key="1">
    <citation type="submission" date="2015-09" db="EMBL/GenBank/DDBJ databases">
        <authorList>
            <consortium name="Pathogen Informatics"/>
        </authorList>
    </citation>
    <scope>NUCLEOTIDE SEQUENCE [LARGE SCALE GENOMIC DNA]</scope>
    <source>
        <strain evidence="2 3">2789STDY5834928</strain>
    </source>
</reference>
<dbReference type="PANTHER" id="PTHR39673:SF5">
    <property type="entry name" value="TUNGSTEN-CONTAINING FORMYLMETHANOFURAN DEHYDROGENASE 2 SUBUNIT C"/>
    <property type="match status" value="1"/>
</dbReference>
<gene>
    <name evidence="2" type="primary">gltS_1</name>
    <name evidence="2" type="ORF">ERS852540_01318</name>
</gene>
<feature type="domain" description="Glutamate synthase alpha subunit C-terminal" evidence="1">
    <location>
        <begin position="27"/>
        <end position="178"/>
    </location>
</feature>
<dbReference type="InterPro" id="IPR036485">
    <property type="entry name" value="Glu_synth_asu_C_sf"/>
</dbReference>
<evidence type="ECO:0000259" key="1">
    <source>
        <dbReference type="Pfam" id="PF01493"/>
    </source>
</evidence>
<dbReference type="STRING" id="39492.ERS852540_01318"/>
<dbReference type="EMBL" id="CZBY01000009">
    <property type="protein sequence ID" value="CUQ86582.1"/>
    <property type="molecule type" value="Genomic_DNA"/>
</dbReference>
<dbReference type="Pfam" id="PF01493">
    <property type="entry name" value="GXGXG"/>
    <property type="match status" value="1"/>
</dbReference>
<dbReference type="PANTHER" id="PTHR39673">
    <property type="entry name" value="TUNGSTEN FORMYLMETHANOFURAN DEHYDROGENASE, SUBUNIT C (FWDC)"/>
    <property type="match status" value="1"/>
</dbReference>
<dbReference type="PIRSF" id="PIRSF006519">
    <property type="entry name" value="GOGAT_dom3"/>
    <property type="match status" value="1"/>
</dbReference>
<accession>A0A174ZKU1</accession>
<evidence type="ECO:0000313" key="3">
    <source>
        <dbReference type="Proteomes" id="UP000095662"/>
    </source>
</evidence>
<dbReference type="Gene3D" id="2.160.20.60">
    <property type="entry name" value="Glutamate synthase, alpha subunit, C-terminal domain"/>
    <property type="match status" value="1"/>
</dbReference>